<comment type="similarity">
    <text evidence="2">Belongs to the eukaryotic/archaeal RNase P protein component 3 family.</text>
</comment>
<dbReference type="SUPFAM" id="SSF89550">
    <property type="entry name" value="PHP domain-like"/>
    <property type="match status" value="1"/>
</dbReference>
<keyword evidence="3" id="KW-0819">tRNA processing</keyword>
<evidence type="ECO:0000256" key="3">
    <source>
        <dbReference type="ARBA" id="ARBA00022694"/>
    </source>
</evidence>
<gene>
    <name evidence="5" type="primary">Rpp30</name>
</gene>
<feature type="region of interest" description="Disordered" evidence="4">
    <location>
        <begin position="274"/>
        <end position="296"/>
    </location>
</feature>
<dbReference type="InterPro" id="IPR002738">
    <property type="entry name" value="RNase_P_p30"/>
</dbReference>
<protein>
    <submittedName>
        <fullName evidence="5">Ribonuclease P protein subunit p30-like</fullName>
    </submittedName>
</protein>
<evidence type="ECO:0000256" key="4">
    <source>
        <dbReference type="SAM" id="MobiDB-lite"/>
    </source>
</evidence>
<dbReference type="Gene3D" id="3.20.20.140">
    <property type="entry name" value="Metal-dependent hydrolases"/>
    <property type="match status" value="1"/>
</dbReference>
<evidence type="ECO:0000256" key="1">
    <source>
        <dbReference type="ARBA" id="ARBA00004123"/>
    </source>
</evidence>
<sequence>MANLPLPKHGKYFDLNVPSDEAVSTVSKRLTMLVYLGYEIVALTKFLPTTTSSKGKKKLIIPDPPSKVQLEETAEKILKDKGAELLQYTRITIELAELDDVRKVREVLNAGVYDLVAVLPRTEKLFHSCCTEYNIDIICIDGSEPLPYIPRHNAIKSAITRGLFFEVCYAPMIRNNTVRRHTISNVQKFAEFSKGKNHIMSGAAQIPMEVRGPYDVANINTLFCVAKNIVTHTVSKNCRAAVVHGFSRKTAKCAIYVQKKDIVTEDREIVKGKENNMKKLFDNNQNSPPLKKKKVE</sequence>
<dbReference type="AlphaFoldDB" id="A0A6F9DQL6"/>
<dbReference type="Pfam" id="PF01876">
    <property type="entry name" value="RNase_P_p30"/>
    <property type="match status" value="1"/>
</dbReference>
<dbReference type="GO" id="GO:0003723">
    <property type="term" value="F:RNA binding"/>
    <property type="evidence" value="ECO:0007669"/>
    <property type="project" value="TreeGrafter"/>
</dbReference>
<dbReference type="EMBL" id="LR789880">
    <property type="protein sequence ID" value="CAB3265742.1"/>
    <property type="molecule type" value="mRNA"/>
</dbReference>
<reference evidence="5" key="1">
    <citation type="submission" date="2020-04" db="EMBL/GenBank/DDBJ databases">
        <authorList>
            <person name="Neveu A P."/>
        </authorList>
    </citation>
    <scope>NUCLEOTIDE SEQUENCE</scope>
    <source>
        <tissue evidence="5">Whole embryo</tissue>
    </source>
</reference>
<organism evidence="5">
    <name type="scientific">Phallusia mammillata</name>
    <dbReference type="NCBI Taxonomy" id="59560"/>
    <lineage>
        <taxon>Eukaryota</taxon>
        <taxon>Metazoa</taxon>
        <taxon>Chordata</taxon>
        <taxon>Tunicata</taxon>
        <taxon>Ascidiacea</taxon>
        <taxon>Phlebobranchia</taxon>
        <taxon>Ascidiidae</taxon>
        <taxon>Phallusia</taxon>
    </lineage>
</organism>
<name>A0A6F9DQL6_9ASCI</name>
<dbReference type="PANTHER" id="PTHR13031">
    <property type="entry name" value="RIBONUCLEASE P SUBUNIT P30"/>
    <property type="match status" value="1"/>
</dbReference>
<comment type="subcellular location">
    <subcellularLocation>
        <location evidence="1">Nucleus</location>
    </subcellularLocation>
</comment>
<dbReference type="GO" id="GO:0008033">
    <property type="term" value="P:tRNA processing"/>
    <property type="evidence" value="ECO:0007669"/>
    <property type="project" value="UniProtKB-KW"/>
</dbReference>
<proteinExistence type="evidence at transcript level"/>
<accession>A0A6F9DQL6</accession>
<dbReference type="InterPro" id="IPR016195">
    <property type="entry name" value="Pol/histidinol_Pase-like"/>
</dbReference>
<dbReference type="GO" id="GO:0005655">
    <property type="term" value="C:nucleolar ribonuclease P complex"/>
    <property type="evidence" value="ECO:0007669"/>
    <property type="project" value="TreeGrafter"/>
</dbReference>
<evidence type="ECO:0000256" key="2">
    <source>
        <dbReference type="ARBA" id="ARBA00007331"/>
    </source>
</evidence>
<dbReference type="PANTHER" id="PTHR13031:SF0">
    <property type="entry name" value="RIBONUCLEASE P PROTEIN SUBUNIT P30"/>
    <property type="match status" value="1"/>
</dbReference>
<evidence type="ECO:0000313" key="5">
    <source>
        <dbReference type="EMBL" id="CAB3265742.1"/>
    </source>
</evidence>